<evidence type="ECO:0000313" key="3">
    <source>
        <dbReference type="Proteomes" id="UP000289738"/>
    </source>
</evidence>
<gene>
    <name evidence="2" type="ORF">Ahy_A08g038972</name>
</gene>
<proteinExistence type="predicted"/>
<keyword evidence="1" id="KW-0812">Transmembrane</keyword>
<evidence type="ECO:0000256" key="1">
    <source>
        <dbReference type="SAM" id="Phobius"/>
    </source>
</evidence>
<dbReference type="STRING" id="3818.A0A445BV79"/>
<evidence type="ECO:0000313" key="2">
    <source>
        <dbReference type="EMBL" id="RYR42498.1"/>
    </source>
</evidence>
<keyword evidence="1" id="KW-0472">Membrane</keyword>
<feature type="transmembrane region" description="Helical" evidence="1">
    <location>
        <begin position="78"/>
        <end position="104"/>
    </location>
</feature>
<comment type="caution">
    <text evidence="2">The sequence shown here is derived from an EMBL/GenBank/DDBJ whole genome shotgun (WGS) entry which is preliminary data.</text>
</comment>
<dbReference type="Proteomes" id="UP000289738">
    <property type="component" value="Chromosome A08"/>
</dbReference>
<sequence length="140" mass="15476">MYRRRGSRMGCLTAVVLCRRAAIDWSSSLSCCTVSKPLRRRSSLLHRRRSSPWSYPLSPDSSCLHLHSLGASENEGRYSIASAVLLLKVIAVAVAIGVEIHAIFHLSCDFLRLLRASPQKYKPHLGSAETGLSFLNHSTV</sequence>
<organism evidence="2 3">
    <name type="scientific">Arachis hypogaea</name>
    <name type="common">Peanut</name>
    <dbReference type="NCBI Taxonomy" id="3818"/>
    <lineage>
        <taxon>Eukaryota</taxon>
        <taxon>Viridiplantae</taxon>
        <taxon>Streptophyta</taxon>
        <taxon>Embryophyta</taxon>
        <taxon>Tracheophyta</taxon>
        <taxon>Spermatophyta</taxon>
        <taxon>Magnoliopsida</taxon>
        <taxon>eudicotyledons</taxon>
        <taxon>Gunneridae</taxon>
        <taxon>Pentapetalae</taxon>
        <taxon>rosids</taxon>
        <taxon>fabids</taxon>
        <taxon>Fabales</taxon>
        <taxon>Fabaceae</taxon>
        <taxon>Papilionoideae</taxon>
        <taxon>50 kb inversion clade</taxon>
        <taxon>dalbergioids sensu lato</taxon>
        <taxon>Dalbergieae</taxon>
        <taxon>Pterocarpus clade</taxon>
        <taxon>Arachis</taxon>
    </lineage>
</organism>
<protein>
    <submittedName>
        <fullName evidence="2">Uncharacterized protein</fullName>
    </submittedName>
</protein>
<name>A0A445BV79_ARAHY</name>
<dbReference type="AlphaFoldDB" id="A0A445BV79"/>
<reference evidence="2 3" key="1">
    <citation type="submission" date="2019-01" db="EMBL/GenBank/DDBJ databases">
        <title>Sequencing of cultivated peanut Arachis hypogaea provides insights into genome evolution and oil improvement.</title>
        <authorList>
            <person name="Chen X."/>
        </authorList>
    </citation>
    <scope>NUCLEOTIDE SEQUENCE [LARGE SCALE GENOMIC DNA]</scope>
    <source>
        <strain evidence="3">cv. Fuhuasheng</strain>
        <tissue evidence="2">Leaves</tissue>
    </source>
</reference>
<keyword evidence="3" id="KW-1185">Reference proteome</keyword>
<keyword evidence="1" id="KW-1133">Transmembrane helix</keyword>
<accession>A0A445BV79</accession>
<dbReference type="EMBL" id="SDMP01000008">
    <property type="protein sequence ID" value="RYR42498.1"/>
    <property type="molecule type" value="Genomic_DNA"/>
</dbReference>